<dbReference type="SUPFAM" id="SSF51735">
    <property type="entry name" value="NAD(P)-binding Rossmann-fold domains"/>
    <property type="match status" value="1"/>
</dbReference>
<accession>A0A1T4W9P7</accession>
<dbReference type="InterPro" id="IPR036291">
    <property type="entry name" value="NAD(P)-bd_dom_sf"/>
</dbReference>
<dbReference type="Gene3D" id="3.40.50.720">
    <property type="entry name" value="NAD(P)-binding Rossmann-like Domain"/>
    <property type="match status" value="1"/>
</dbReference>
<organism evidence="2 3">
    <name type="scientific">Gemmiger formicilis</name>
    <dbReference type="NCBI Taxonomy" id="745368"/>
    <lineage>
        <taxon>Bacteria</taxon>
        <taxon>Bacillati</taxon>
        <taxon>Bacillota</taxon>
        <taxon>Clostridia</taxon>
        <taxon>Eubacteriales</taxon>
        <taxon>Gemmiger</taxon>
    </lineage>
</organism>
<feature type="domain" description="D-isomer specific 2-hydroxyacid dehydrogenase NAD-binding" evidence="1">
    <location>
        <begin position="117"/>
        <end position="206"/>
    </location>
</feature>
<dbReference type="STRING" id="745368.SAMN02745178_00217"/>
<name>A0A1T4W9P7_9FIRM</name>
<keyword evidence="3" id="KW-1185">Reference proteome</keyword>
<protein>
    <submittedName>
        <fullName evidence="2">Dipicolinate synthase subunit A</fullName>
    </submittedName>
</protein>
<dbReference type="GO" id="GO:0051287">
    <property type="term" value="F:NAD binding"/>
    <property type="evidence" value="ECO:0007669"/>
    <property type="project" value="InterPro"/>
</dbReference>
<reference evidence="2 3" key="1">
    <citation type="submission" date="2017-02" db="EMBL/GenBank/DDBJ databases">
        <authorList>
            <person name="Peterson S.W."/>
        </authorList>
    </citation>
    <scope>NUCLEOTIDE SEQUENCE [LARGE SCALE GENOMIC DNA]</scope>
    <source>
        <strain evidence="2 3">ATCC 27749</strain>
    </source>
</reference>
<sequence>MPKTFCVVGHDARQQAAARVLRRAGYGVTAADNAAAADYILLPMSQGRVSDEVARALQGAGQGTLILAGRPGMPVRMAAREAGLPLIDYFLRPELECLNAVPTAEGCLELLLRLRERTIWESGFLVLGYGRVGRAVARRLVLLGGRVTVAARSPEQRANARCAGCRAAPLTALPTLLPSFDAVINTIPAPVLPRALLQQLPGGALIIDLASLPGGTDFAAAEELGLHAEHALALPGRCAPQTAGALIAQTVLAILEERDPDERSTAP</sequence>
<gene>
    <name evidence="2" type="ORF">SAMN02745178_00217</name>
</gene>
<dbReference type="Proteomes" id="UP000190286">
    <property type="component" value="Unassembled WGS sequence"/>
</dbReference>
<dbReference type="Pfam" id="PF02826">
    <property type="entry name" value="2-Hacid_dh_C"/>
    <property type="match status" value="1"/>
</dbReference>
<dbReference type="RefSeq" id="WP_078783233.1">
    <property type="nucleotide sequence ID" value="NZ_DBEXTJ010000275.1"/>
</dbReference>
<proteinExistence type="predicted"/>
<dbReference type="EMBL" id="FUYF01000001">
    <property type="protein sequence ID" value="SKA73839.1"/>
    <property type="molecule type" value="Genomic_DNA"/>
</dbReference>
<dbReference type="OrthoDB" id="8840764at2"/>
<evidence type="ECO:0000313" key="3">
    <source>
        <dbReference type="Proteomes" id="UP000190286"/>
    </source>
</evidence>
<evidence type="ECO:0000259" key="1">
    <source>
        <dbReference type="Pfam" id="PF02826"/>
    </source>
</evidence>
<dbReference type="InterPro" id="IPR006140">
    <property type="entry name" value="D-isomer_DH_NAD-bd"/>
</dbReference>
<dbReference type="GeneID" id="93336717"/>
<evidence type="ECO:0000313" key="2">
    <source>
        <dbReference type="EMBL" id="SKA73839.1"/>
    </source>
</evidence>
<dbReference type="AlphaFoldDB" id="A0A1T4W9P7"/>